<name>A0AAD4R321_9BILA</name>
<gene>
    <name evidence="4" type="ORF">DdX_13174</name>
</gene>
<keyword evidence="5" id="KW-1185">Reference proteome</keyword>
<dbReference type="InterPro" id="IPR011935">
    <property type="entry name" value="CHP02231"/>
</dbReference>
<dbReference type="Pfam" id="PF13600">
    <property type="entry name" value="DUF4140"/>
    <property type="match status" value="1"/>
</dbReference>
<evidence type="ECO:0000313" key="4">
    <source>
        <dbReference type="EMBL" id="KAI1706134.1"/>
    </source>
</evidence>
<dbReference type="PANTHER" id="PTHR31005:SF8">
    <property type="entry name" value="DUF4139 DOMAIN-CONTAINING PROTEIN"/>
    <property type="match status" value="1"/>
</dbReference>
<keyword evidence="1" id="KW-0175">Coiled coil</keyword>
<evidence type="ECO:0000313" key="5">
    <source>
        <dbReference type="Proteomes" id="UP001201812"/>
    </source>
</evidence>
<sequence length="545" mass="61040">MVYVQSTASVQRLVASDLKLDSVTVYRDHAELKRIFSVTLKEGLNEIIVENVSNKINADSIRVDGSAQATTIHEVQLKSETKNAEETNEAQIKALTEEIETLKVKGTGIENLQGILKQQSVSLSTTLSNVNKATLKSDKGTELFQFDQSAEESLRRLFSFHETQSAGLNERINDCNRKTQEILAQIEAIKQKIGKLRGTTSTIKSISIVLWSEVDESPVNLQLFYNVTSASWRPSYHVRIDTGDQPKLKIVYFGELFGQSRDVITDTAQRPPMFASTSSNQEEFVFEQERSRGGLVISDDDDESPATPPLKIEGAITEKGLLSATFTIAQKKTIPSSSTVDSHDHKVTIATIDFDSLSLHFDCVPSKNPKDVFLTATAENNSNYPMLEGSASLFVDNCFTSKIHLKQIVAGEKFDIPIGVDPSVKLDYKAEQRQKQGVFASIIKTHDRKIVVRNTKTDETVALTIYQQIPKSWDQKIKISLESPQLTKPSDESGVENSTKRIAINKDNILEWKESLKPQEEKELFIKWTVEYPANEAIDYKEEQK</sequence>
<dbReference type="InterPro" id="IPR025554">
    <property type="entry name" value="DUF4140"/>
</dbReference>
<organism evidence="4 5">
    <name type="scientific">Ditylenchus destructor</name>
    <dbReference type="NCBI Taxonomy" id="166010"/>
    <lineage>
        <taxon>Eukaryota</taxon>
        <taxon>Metazoa</taxon>
        <taxon>Ecdysozoa</taxon>
        <taxon>Nematoda</taxon>
        <taxon>Chromadorea</taxon>
        <taxon>Rhabditida</taxon>
        <taxon>Tylenchina</taxon>
        <taxon>Tylenchomorpha</taxon>
        <taxon>Sphaerularioidea</taxon>
        <taxon>Anguinidae</taxon>
        <taxon>Anguininae</taxon>
        <taxon>Ditylenchus</taxon>
    </lineage>
</organism>
<comment type="caution">
    <text evidence="4">The sequence shown here is derived from an EMBL/GenBank/DDBJ whole genome shotgun (WGS) entry which is preliminary data.</text>
</comment>
<dbReference type="InterPro" id="IPR037291">
    <property type="entry name" value="DUF4139"/>
</dbReference>
<evidence type="ECO:0000256" key="1">
    <source>
        <dbReference type="SAM" id="Coils"/>
    </source>
</evidence>
<evidence type="ECO:0000259" key="3">
    <source>
        <dbReference type="Pfam" id="PF13600"/>
    </source>
</evidence>
<dbReference type="EMBL" id="JAKKPZ010000050">
    <property type="protein sequence ID" value="KAI1706134.1"/>
    <property type="molecule type" value="Genomic_DNA"/>
</dbReference>
<dbReference type="NCBIfam" id="TIGR02231">
    <property type="entry name" value="mucoidy inhibitor MuiA family protein"/>
    <property type="match status" value="2"/>
</dbReference>
<feature type="domain" description="DUF4139" evidence="2">
    <location>
        <begin position="221"/>
        <end position="533"/>
    </location>
</feature>
<dbReference type="Proteomes" id="UP001201812">
    <property type="component" value="Unassembled WGS sequence"/>
</dbReference>
<dbReference type="Pfam" id="PF13598">
    <property type="entry name" value="DUF4139"/>
    <property type="match status" value="1"/>
</dbReference>
<proteinExistence type="predicted"/>
<dbReference type="AlphaFoldDB" id="A0AAD4R321"/>
<evidence type="ECO:0000259" key="2">
    <source>
        <dbReference type="Pfam" id="PF13598"/>
    </source>
</evidence>
<protein>
    <submittedName>
        <fullName evidence="4">Protein F37C4.5</fullName>
    </submittedName>
</protein>
<accession>A0AAD4R321</accession>
<feature type="domain" description="DUF4140" evidence="3">
    <location>
        <begin position="23"/>
        <end position="119"/>
    </location>
</feature>
<feature type="coiled-coil region" evidence="1">
    <location>
        <begin position="78"/>
        <end position="105"/>
    </location>
</feature>
<reference evidence="4" key="1">
    <citation type="submission" date="2022-01" db="EMBL/GenBank/DDBJ databases">
        <title>Genome Sequence Resource for Two Populations of Ditylenchus destructor, the Migratory Endoparasitic Phytonematode.</title>
        <authorList>
            <person name="Zhang H."/>
            <person name="Lin R."/>
            <person name="Xie B."/>
        </authorList>
    </citation>
    <scope>NUCLEOTIDE SEQUENCE</scope>
    <source>
        <strain evidence="4">BazhouSP</strain>
    </source>
</reference>
<dbReference type="PANTHER" id="PTHR31005">
    <property type="entry name" value="DUF4139 DOMAIN-CONTAINING PROTEIN"/>
    <property type="match status" value="1"/>
</dbReference>